<dbReference type="Proteomes" id="UP000000663">
    <property type="component" value="Chromosome"/>
</dbReference>
<dbReference type="eggNOG" id="arCOG10895">
    <property type="taxonomic scope" value="Archaea"/>
</dbReference>
<evidence type="ECO:0000313" key="1">
    <source>
        <dbReference type="EMBL" id="CAJ35868.1"/>
    </source>
</evidence>
<evidence type="ECO:0000313" key="2">
    <source>
        <dbReference type="Proteomes" id="UP000000663"/>
    </source>
</evidence>
<dbReference type="EMBL" id="AM114193">
    <property type="protein sequence ID" value="CAJ35868.1"/>
    <property type="molecule type" value="Genomic_DNA"/>
</dbReference>
<gene>
    <name evidence="1" type="ORF">RCIX433</name>
</gene>
<keyword evidence="2" id="KW-1185">Reference proteome</keyword>
<accession>Q0W6X5</accession>
<sequence>MPTDRYVAIHETCYNNGNVIEGNYTFPPLELAPLRFDPNSPSEYTTVNESLKLLYGYTYRYSRPWTIDQNTTAVGIYTYNYNLQSGAIVTGVSKNGTINLLFDNQSIDLKTGEHWDSPVVTTSTANESYSNVTIPIKSQIKWSILNMGIYNKTK</sequence>
<proteinExistence type="predicted"/>
<dbReference type="KEGG" id="rci:RCIX433"/>
<dbReference type="AlphaFoldDB" id="Q0W6X5"/>
<organism evidence="1 2">
    <name type="scientific">Methanocella arvoryzae (strain DSM 22066 / NBRC 105507 / MRE50)</name>
    <dbReference type="NCBI Taxonomy" id="351160"/>
    <lineage>
        <taxon>Archaea</taxon>
        <taxon>Methanobacteriati</taxon>
        <taxon>Methanobacteriota</taxon>
        <taxon>Stenosarchaea group</taxon>
        <taxon>Methanomicrobia</taxon>
        <taxon>Methanocellales</taxon>
        <taxon>Methanocellaceae</taxon>
        <taxon>Methanocella</taxon>
    </lineage>
</organism>
<protein>
    <submittedName>
        <fullName evidence="1">Uncharacterized protein</fullName>
    </submittedName>
</protein>
<reference evidence="1 2" key="1">
    <citation type="journal article" date="2006" name="Science">
        <title>Genome of rice cluster I archaea -- the key methane producers in the rice rhizosphere.</title>
        <authorList>
            <person name="Erkel C."/>
            <person name="Kube M."/>
            <person name="Reinhardt R."/>
            <person name="Liesack W."/>
        </authorList>
    </citation>
    <scope>NUCLEOTIDE SEQUENCE [LARGE SCALE GENOMIC DNA]</scope>
    <source>
        <strain evidence="2">DSM 22066 / NBRC 105507 / MRE50</strain>
    </source>
</reference>
<name>Q0W6X5_METAR</name>